<keyword evidence="2" id="KW-1185">Reference proteome</keyword>
<dbReference type="Proteomes" id="UP000304953">
    <property type="component" value="Unassembled WGS sequence"/>
</dbReference>
<gene>
    <name evidence="1" type="ORF">E5329_11105</name>
</gene>
<proteinExistence type="predicted"/>
<sequence length="244" mass="28000">MKITICDDNMKDLARIEQLIANYRTLYPGNDFELEKYTDPSLLFRKIQEKRLSDIYILDIIMNGTTGIDIGTLLKDSGKNAVIIYTTSSDDFALDAYGVHALRYLLKPVQEQTFFEALSFALTQKNGVKDPIFPVKTKDGLISVPFSKIEYIENSSRMLRIHLTDRTAITSIFIRKSFEEEIKELTREKGFMQVHKSFLVNFSHVQKLDGTSIIMNSGADIPISKKNTSNVKRQYLLFISSEYR</sequence>
<dbReference type="EMBL" id="SRYA01000019">
    <property type="protein sequence ID" value="TGY96184.1"/>
    <property type="molecule type" value="Genomic_DNA"/>
</dbReference>
<comment type="caution">
    <text evidence="1">The sequence shown here is derived from an EMBL/GenBank/DDBJ whole genome shotgun (WGS) entry which is preliminary data.</text>
</comment>
<organism evidence="1 2">
    <name type="scientific">Petralouisia muris</name>
    <dbReference type="NCBI Taxonomy" id="3032872"/>
    <lineage>
        <taxon>Bacteria</taxon>
        <taxon>Bacillati</taxon>
        <taxon>Bacillota</taxon>
        <taxon>Clostridia</taxon>
        <taxon>Lachnospirales</taxon>
        <taxon>Lachnospiraceae</taxon>
        <taxon>Petralouisia</taxon>
    </lineage>
</organism>
<accession>A0AC61RW18</accession>
<evidence type="ECO:0000313" key="1">
    <source>
        <dbReference type="EMBL" id="TGY96184.1"/>
    </source>
</evidence>
<protein>
    <submittedName>
        <fullName evidence="1">Response regulator transcription factor</fullName>
    </submittedName>
</protein>
<evidence type="ECO:0000313" key="2">
    <source>
        <dbReference type="Proteomes" id="UP000304953"/>
    </source>
</evidence>
<name>A0AC61RW18_9FIRM</name>
<reference evidence="1" key="1">
    <citation type="submission" date="2019-04" db="EMBL/GenBank/DDBJ databases">
        <title>Microbes associate with the intestines of laboratory mice.</title>
        <authorList>
            <person name="Navarre W."/>
            <person name="Wong E."/>
            <person name="Huang K."/>
            <person name="Tropini C."/>
            <person name="Ng K."/>
            <person name="Yu B."/>
        </authorList>
    </citation>
    <scope>NUCLEOTIDE SEQUENCE</scope>
    <source>
        <strain evidence="1">NM01_1-7b</strain>
    </source>
</reference>